<dbReference type="Gene3D" id="1.10.8.500">
    <property type="entry name" value="HAMP domain in histidine kinase"/>
    <property type="match status" value="1"/>
</dbReference>
<dbReference type="PROSITE" id="PS50885">
    <property type="entry name" value="HAMP"/>
    <property type="match status" value="1"/>
</dbReference>
<dbReference type="PROSITE" id="PS50125">
    <property type="entry name" value="GUANYLATE_CYCLASE_2"/>
    <property type="match status" value="1"/>
</dbReference>
<organism evidence="6 7">
    <name type="scientific">Mycolicibacterium anyangense</name>
    <dbReference type="NCBI Taxonomy" id="1431246"/>
    <lineage>
        <taxon>Bacteria</taxon>
        <taxon>Bacillati</taxon>
        <taxon>Actinomycetota</taxon>
        <taxon>Actinomycetes</taxon>
        <taxon>Mycobacteriales</taxon>
        <taxon>Mycobacteriaceae</taxon>
        <taxon>Mycolicibacterium</taxon>
    </lineage>
</organism>
<evidence type="ECO:0000256" key="1">
    <source>
        <dbReference type="ARBA" id="ARBA00022692"/>
    </source>
</evidence>
<gene>
    <name evidence="6" type="ORF">MANY_15640</name>
</gene>
<keyword evidence="3" id="KW-0472">Membrane</keyword>
<dbReference type="SUPFAM" id="SSF158472">
    <property type="entry name" value="HAMP domain-like"/>
    <property type="match status" value="1"/>
</dbReference>
<evidence type="ECO:0000259" key="4">
    <source>
        <dbReference type="PROSITE" id="PS50125"/>
    </source>
</evidence>
<dbReference type="SMART" id="SM00044">
    <property type="entry name" value="CYCc"/>
    <property type="match status" value="1"/>
</dbReference>
<keyword evidence="1 3" id="KW-0812">Transmembrane</keyword>
<sequence length="716" mass="76917">MGRLSDTLSSKRVRSLGFQSKLLLMLLTVSVVSVLVAGLIGYLSGTNSLRSAEYQRLTQLRESRAREITAFYDGIINAATVLTHSSAAISAVKDFGAAFDELQKAPLPPGAQAAVGAYYTNVFGPELAKGTGRTADPQLYQPTSNAQTYLQALYTVPAKGDFDVAAAMLSAGDPSAWSAADARYQPFFADFAKRFGFNDVLLLDTSGTVVYTAYKGVDLGANVLTGTYQTTALAEAYRKTMRSTSVDDVVMTDFQEYAPAYGVPTPWVLTPVGDSGGIHGVLALQLEPSEINKVMTGSGKWQADGLGESGETYLAGPDKLMRSVSRMLIADPQKFRELVVEHGTPPEVADREVKTRDSILLQPVDTEPVNAALAGKSGVMTATSYLGTDTLSAYAPVEIPGLDWVIVAKIDRSEALAPVTTFARNIALSTAAIVLIVSLLSLLFSRILTRPIKRMSTAVRRVAAGDLGISVPVTAQDEIGELASAFNDMSTSLQTKQHLIEEQRRENDELLATLMPEPVAKRYREGEENISTHYRDVSVIYAQILGFDEFSRSMPSEDSVAILNSLVEAFDEAAERNGVEQVRSMQDNGLLATCGLVVPRVDHASRTIAFAKEVTEIVARFNDQHDARLAIRAGIDSGPVTSGLLGQRSKIYALWGEAVDLANRVHSATKAPGIFVSNRVHEAVVGIYTFSDAGTVTGANGTEPVWRLDAGSRQPA</sequence>
<evidence type="ECO:0000256" key="2">
    <source>
        <dbReference type="ARBA" id="ARBA00022989"/>
    </source>
</evidence>
<dbReference type="Pfam" id="PF00672">
    <property type="entry name" value="HAMP"/>
    <property type="match status" value="1"/>
</dbReference>
<dbReference type="PANTHER" id="PTHR45655">
    <property type="entry name" value="GUANYLATE CYCLASE SOLUBLE SUBUNIT BETA-2"/>
    <property type="match status" value="1"/>
</dbReference>
<dbReference type="Gene3D" id="3.30.70.1230">
    <property type="entry name" value="Nucleotide cyclase"/>
    <property type="match status" value="1"/>
</dbReference>
<proteinExistence type="predicted"/>
<dbReference type="Pfam" id="PF00211">
    <property type="entry name" value="Guanylate_cyc"/>
    <property type="match status" value="1"/>
</dbReference>
<feature type="transmembrane region" description="Helical" evidence="3">
    <location>
        <begin position="21"/>
        <end position="43"/>
    </location>
</feature>
<dbReference type="GO" id="GO:0009190">
    <property type="term" value="P:cyclic nucleotide biosynthetic process"/>
    <property type="evidence" value="ECO:0007669"/>
    <property type="project" value="InterPro"/>
</dbReference>
<dbReference type="KEGG" id="many:MANY_15640"/>
<evidence type="ECO:0000259" key="5">
    <source>
        <dbReference type="PROSITE" id="PS50885"/>
    </source>
</evidence>
<keyword evidence="7" id="KW-1185">Reference proteome</keyword>
<evidence type="ECO:0000313" key="7">
    <source>
        <dbReference type="Proteomes" id="UP000467249"/>
    </source>
</evidence>
<feature type="transmembrane region" description="Helical" evidence="3">
    <location>
        <begin position="426"/>
        <end position="445"/>
    </location>
</feature>
<dbReference type="PANTHER" id="PTHR45655:SF13">
    <property type="entry name" value="SOLUBLE GUANYLATE CYCLASE GCY-32-RELATED"/>
    <property type="match status" value="1"/>
</dbReference>
<dbReference type="InterPro" id="IPR001054">
    <property type="entry name" value="A/G_cyclase"/>
</dbReference>
<feature type="domain" description="Guanylate cyclase" evidence="4">
    <location>
        <begin position="538"/>
        <end position="666"/>
    </location>
</feature>
<accession>A0A6N4W7X4</accession>
<evidence type="ECO:0000313" key="6">
    <source>
        <dbReference type="EMBL" id="BBZ76227.1"/>
    </source>
</evidence>
<dbReference type="Proteomes" id="UP000467249">
    <property type="component" value="Chromosome"/>
</dbReference>
<protein>
    <submittedName>
        <fullName evidence="6">Adenylate/guanylate cyclase domain-containing protein</fullName>
    </submittedName>
</protein>
<dbReference type="InterPro" id="IPR003660">
    <property type="entry name" value="HAMP_dom"/>
</dbReference>
<dbReference type="AlphaFoldDB" id="A0A6N4W7X4"/>
<evidence type="ECO:0000256" key="3">
    <source>
        <dbReference type="SAM" id="Phobius"/>
    </source>
</evidence>
<dbReference type="CDD" id="cd06225">
    <property type="entry name" value="HAMP"/>
    <property type="match status" value="1"/>
</dbReference>
<dbReference type="Gene3D" id="3.30.450.20">
    <property type="entry name" value="PAS domain"/>
    <property type="match status" value="1"/>
</dbReference>
<dbReference type="GO" id="GO:0035556">
    <property type="term" value="P:intracellular signal transduction"/>
    <property type="evidence" value="ECO:0007669"/>
    <property type="project" value="InterPro"/>
</dbReference>
<dbReference type="GO" id="GO:0016020">
    <property type="term" value="C:membrane"/>
    <property type="evidence" value="ECO:0007669"/>
    <property type="project" value="InterPro"/>
</dbReference>
<keyword evidence="2 3" id="KW-1133">Transmembrane helix</keyword>
<feature type="domain" description="HAMP" evidence="5">
    <location>
        <begin position="446"/>
        <end position="498"/>
    </location>
</feature>
<dbReference type="SUPFAM" id="SSF55073">
    <property type="entry name" value="Nucleotide cyclase"/>
    <property type="match status" value="1"/>
</dbReference>
<name>A0A6N4W7X4_9MYCO</name>
<reference evidence="6 7" key="1">
    <citation type="journal article" date="2019" name="Emerg. Microbes Infect.">
        <title>Comprehensive subspecies identification of 175 nontuberculous mycobacteria species based on 7547 genomic profiles.</title>
        <authorList>
            <person name="Matsumoto Y."/>
            <person name="Kinjo T."/>
            <person name="Motooka D."/>
            <person name="Nabeya D."/>
            <person name="Jung N."/>
            <person name="Uechi K."/>
            <person name="Horii T."/>
            <person name="Iida T."/>
            <person name="Fujita J."/>
            <person name="Nakamura S."/>
        </authorList>
    </citation>
    <scope>NUCLEOTIDE SEQUENCE [LARGE SCALE GENOMIC DNA]</scope>
    <source>
        <strain evidence="6 7">JCM 30275</strain>
    </source>
</reference>
<dbReference type="CDD" id="cd07302">
    <property type="entry name" value="CHD"/>
    <property type="match status" value="1"/>
</dbReference>
<dbReference type="GO" id="GO:0004016">
    <property type="term" value="F:adenylate cyclase activity"/>
    <property type="evidence" value="ECO:0007669"/>
    <property type="project" value="UniProtKB-ARBA"/>
</dbReference>
<dbReference type="EMBL" id="AP022620">
    <property type="protein sequence ID" value="BBZ76227.1"/>
    <property type="molecule type" value="Genomic_DNA"/>
</dbReference>
<dbReference type="SMART" id="SM00304">
    <property type="entry name" value="HAMP"/>
    <property type="match status" value="1"/>
</dbReference>
<dbReference type="InterPro" id="IPR029787">
    <property type="entry name" value="Nucleotide_cyclase"/>
</dbReference>